<dbReference type="AlphaFoldDB" id="A0A8I6WJM9"/>
<evidence type="ECO:0000313" key="3">
    <source>
        <dbReference type="EnsemblPlants" id="HORVU.MOREX.r3.1HG0061240.1"/>
    </source>
</evidence>
<dbReference type="InterPro" id="IPR055411">
    <property type="entry name" value="LRR_FXL15/At3g58940/PEG3-like"/>
</dbReference>
<reference evidence="3" key="3">
    <citation type="submission" date="2022-01" db="UniProtKB">
        <authorList>
            <consortium name="EnsemblPlants"/>
        </authorList>
    </citation>
    <scope>IDENTIFICATION</scope>
    <source>
        <strain evidence="3">subsp. vulgare</strain>
    </source>
</reference>
<dbReference type="Pfam" id="PF08387">
    <property type="entry name" value="FBD"/>
    <property type="match status" value="1"/>
</dbReference>
<evidence type="ECO:0000313" key="4">
    <source>
        <dbReference type="Proteomes" id="UP000011116"/>
    </source>
</evidence>
<dbReference type="Gramene" id="HORVU.MOREX.r3.1HG0061240.1">
    <property type="protein sequence ID" value="HORVU.MOREX.r3.1HG0061240.1"/>
    <property type="gene ID" value="HORVU.MOREX.r3.1HG0061240"/>
</dbReference>
<organism evidence="3 4">
    <name type="scientific">Hordeum vulgare subsp. vulgare</name>
    <name type="common">Domesticated barley</name>
    <dbReference type="NCBI Taxonomy" id="112509"/>
    <lineage>
        <taxon>Eukaryota</taxon>
        <taxon>Viridiplantae</taxon>
        <taxon>Streptophyta</taxon>
        <taxon>Embryophyta</taxon>
        <taxon>Tracheophyta</taxon>
        <taxon>Spermatophyta</taxon>
        <taxon>Magnoliopsida</taxon>
        <taxon>Liliopsida</taxon>
        <taxon>Poales</taxon>
        <taxon>Poaceae</taxon>
        <taxon>BOP clade</taxon>
        <taxon>Pooideae</taxon>
        <taxon>Triticodae</taxon>
        <taxon>Triticeae</taxon>
        <taxon>Hordeinae</taxon>
        <taxon>Hordeum</taxon>
    </lineage>
</organism>
<evidence type="ECO:0008006" key="5">
    <source>
        <dbReference type="Google" id="ProtNLM"/>
    </source>
</evidence>
<reference evidence="4" key="1">
    <citation type="journal article" date="2012" name="Nature">
        <title>A physical, genetic and functional sequence assembly of the barley genome.</title>
        <authorList>
            <consortium name="The International Barley Genome Sequencing Consortium"/>
            <person name="Mayer K.F."/>
            <person name="Waugh R."/>
            <person name="Brown J.W."/>
            <person name="Schulman A."/>
            <person name="Langridge P."/>
            <person name="Platzer M."/>
            <person name="Fincher G.B."/>
            <person name="Muehlbauer G.J."/>
            <person name="Sato K."/>
            <person name="Close T.J."/>
            <person name="Wise R.P."/>
            <person name="Stein N."/>
        </authorList>
    </citation>
    <scope>NUCLEOTIDE SEQUENCE [LARGE SCALE GENOMIC DNA]</scope>
    <source>
        <strain evidence="4">cv. Morex</strain>
    </source>
</reference>
<feature type="domain" description="F-box/LRR-repeat protein 15/At3g58940/PEG3-like LRR" evidence="2">
    <location>
        <begin position="4"/>
        <end position="43"/>
    </location>
</feature>
<dbReference type="Pfam" id="PF24758">
    <property type="entry name" value="LRR_At5g56370"/>
    <property type="match status" value="1"/>
</dbReference>
<name>A0A8I6WJM9_HORVV</name>
<dbReference type="InterPro" id="IPR006566">
    <property type="entry name" value="FBD"/>
</dbReference>
<feature type="domain" description="FBD" evidence="1">
    <location>
        <begin position="66"/>
        <end position="102"/>
    </location>
</feature>
<dbReference type="PANTHER" id="PTHR32141">
    <property type="match status" value="1"/>
</dbReference>
<evidence type="ECO:0000259" key="2">
    <source>
        <dbReference type="Pfam" id="PF24758"/>
    </source>
</evidence>
<proteinExistence type="predicted"/>
<dbReference type="PANTHER" id="PTHR32141:SF168">
    <property type="entry name" value="OS12G0595200 PROTEIN"/>
    <property type="match status" value="1"/>
</dbReference>
<dbReference type="EnsemblPlants" id="HORVU.MOREX.r3.1HG0061240.1">
    <property type="protein sequence ID" value="HORVU.MOREX.r3.1HG0061240.1"/>
    <property type="gene ID" value="HORVU.MOREX.r3.1HG0061240"/>
</dbReference>
<keyword evidence="4" id="KW-1185">Reference proteome</keyword>
<dbReference type="Proteomes" id="UP000011116">
    <property type="component" value="Chromosome 1H"/>
</dbReference>
<evidence type="ECO:0000259" key="1">
    <source>
        <dbReference type="Pfam" id="PF08387"/>
    </source>
</evidence>
<sequence length="133" mass="15243">MVVGNLEMLMRGVKVLHITSSGPNLDAVLGFLRVFPCLEKLYIMSSVQMDMQNVHHREPTDLIESLDHIRYVELKCHTGKKPDVDFAKFFVLNAKMLELMKFVVEGRCSHKLRTDQYKCLQFDGRASPNVCSI</sequence>
<dbReference type="InterPro" id="IPR055302">
    <property type="entry name" value="F-box_dom-containing"/>
</dbReference>
<dbReference type="Gramene" id="HORVU.MOREX.r2.1HG0048670.1">
    <property type="protein sequence ID" value="HORVU.MOREX.r2.1HG0048670.1"/>
    <property type="gene ID" value="HORVU.MOREX.r2.1HG0048670"/>
</dbReference>
<reference evidence="3" key="2">
    <citation type="submission" date="2020-10" db="EMBL/GenBank/DDBJ databases">
        <authorList>
            <person name="Scholz U."/>
            <person name="Mascher M."/>
            <person name="Fiebig A."/>
        </authorList>
    </citation>
    <scope>NUCLEOTIDE SEQUENCE [LARGE SCALE GENOMIC DNA]</scope>
    <source>
        <strain evidence="3">cv. Morex</strain>
    </source>
</reference>
<accession>A0A8I6WJM9</accession>
<protein>
    <recommendedName>
        <fullName evidence="5">FBD domain-containing protein</fullName>
    </recommendedName>
</protein>